<feature type="domain" description="Peptidase M16 C-terminal" evidence="1">
    <location>
        <begin position="200"/>
        <end position="378"/>
    </location>
</feature>
<organism evidence="2 3">
    <name type="scientific">Comamonas serinivorans</name>
    <dbReference type="NCBI Taxonomy" id="1082851"/>
    <lineage>
        <taxon>Bacteria</taxon>
        <taxon>Pseudomonadati</taxon>
        <taxon>Pseudomonadota</taxon>
        <taxon>Betaproteobacteria</taxon>
        <taxon>Burkholderiales</taxon>
        <taxon>Comamonadaceae</taxon>
        <taxon>Comamonas</taxon>
    </lineage>
</organism>
<sequence>MNFRSSYIAIGAILVMGFAGSVQAAIPIERWQQASGAQVYFVPSPGLPMVDVQIDFDAGERLVPAAQAGLAQATASMLQQGVAAGGGQPAMDENQLGEAWADLGASFGASASNDRFSVNLRSLTDPKLLTPAVQLAAHQLGHASFPDAIWQRDRARWTAGLKEALTRPGTVAALAYQKAVFGSHPYGQEPDAQTLAAIGVTDMQAWRDQRLAPCRAKATVVGAVDRAQADALVQTLLAQLPAASSGACPAPAQSQPVPALTQATVVNQPFAAAQAQVLMGQPGYARQDPRHFAFFVGNHILGEGFTSRLVNEVREKRGLSYSVGSDFSPGLAGGSFTIGLQTKPEQAQQALKVAQDVLRDYVTRGPTEAEMNAAKANLTGSFPLRIDSNRKLLLNVANIAWNNLPLDYLDTWTRQVNAVTAQQVKAAFGELIHPDRLAVVLVGAQPAADAAAPAGDSK</sequence>
<dbReference type="SUPFAM" id="SSF63411">
    <property type="entry name" value="LuxS/MPP-like metallohydrolase"/>
    <property type="match status" value="2"/>
</dbReference>
<keyword evidence="3" id="KW-1185">Reference proteome</keyword>
<dbReference type="Gene3D" id="3.30.830.10">
    <property type="entry name" value="Metalloenzyme, LuxS/M16 peptidase-like"/>
    <property type="match status" value="2"/>
</dbReference>
<dbReference type="Pfam" id="PF05193">
    <property type="entry name" value="Peptidase_M16_C"/>
    <property type="match status" value="1"/>
</dbReference>
<name>A0A1Y0EQJ0_9BURK</name>
<dbReference type="PANTHER" id="PTHR11851:SF224">
    <property type="entry name" value="PROCESSING PROTEASE"/>
    <property type="match status" value="1"/>
</dbReference>
<dbReference type="Proteomes" id="UP000196138">
    <property type="component" value="Chromosome"/>
</dbReference>
<dbReference type="KEGG" id="cser:CCO03_14135"/>
<dbReference type="AlphaFoldDB" id="A0A1Y0EQJ0"/>
<proteinExistence type="predicted"/>
<dbReference type="InterPro" id="IPR011249">
    <property type="entry name" value="Metalloenz_LuxS/M16"/>
</dbReference>
<evidence type="ECO:0000259" key="1">
    <source>
        <dbReference type="Pfam" id="PF05193"/>
    </source>
</evidence>
<evidence type="ECO:0000313" key="3">
    <source>
        <dbReference type="Proteomes" id="UP000196138"/>
    </source>
</evidence>
<dbReference type="GO" id="GO:0046872">
    <property type="term" value="F:metal ion binding"/>
    <property type="evidence" value="ECO:0007669"/>
    <property type="project" value="InterPro"/>
</dbReference>
<evidence type="ECO:0000313" key="2">
    <source>
        <dbReference type="EMBL" id="ARU05671.1"/>
    </source>
</evidence>
<dbReference type="InterPro" id="IPR007863">
    <property type="entry name" value="Peptidase_M16_C"/>
</dbReference>
<dbReference type="EMBL" id="CP021455">
    <property type="protein sequence ID" value="ARU05671.1"/>
    <property type="molecule type" value="Genomic_DNA"/>
</dbReference>
<dbReference type="PANTHER" id="PTHR11851">
    <property type="entry name" value="METALLOPROTEASE"/>
    <property type="match status" value="1"/>
</dbReference>
<reference evidence="2 3" key="1">
    <citation type="submission" date="2017-05" db="EMBL/GenBank/DDBJ databases">
        <authorList>
            <person name="Song R."/>
            <person name="Chenine A.L."/>
            <person name="Ruprecht R.M."/>
        </authorList>
    </citation>
    <scope>NUCLEOTIDE SEQUENCE [LARGE SCALE GENOMIC DNA]</scope>
    <source>
        <strain evidence="2 3">DSM 26136</strain>
    </source>
</reference>
<dbReference type="RefSeq" id="WP_087282065.1">
    <property type="nucleotide sequence ID" value="NZ_CP021455.1"/>
</dbReference>
<dbReference type="InterPro" id="IPR050361">
    <property type="entry name" value="MPP/UQCRC_Complex"/>
</dbReference>
<protein>
    <submittedName>
        <fullName evidence="2">Peptidase M16</fullName>
    </submittedName>
</protein>
<gene>
    <name evidence="2" type="ORF">CCO03_14135</name>
</gene>
<dbReference type="OrthoDB" id="9811314at2"/>
<accession>A0A1Y0EQJ0</accession>